<evidence type="ECO:0000313" key="5">
    <source>
        <dbReference type="EMBL" id="BBZ27762.1"/>
    </source>
</evidence>
<keyword evidence="2" id="KW-0560">Oxidoreductase</keyword>
<dbReference type="GO" id="GO:0016020">
    <property type="term" value="C:membrane"/>
    <property type="evidence" value="ECO:0007669"/>
    <property type="project" value="TreeGrafter"/>
</dbReference>
<dbReference type="PROSITE" id="PS00061">
    <property type="entry name" value="ADH_SHORT"/>
    <property type="match status" value="1"/>
</dbReference>
<dbReference type="InterPro" id="IPR002347">
    <property type="entry name" value="SDR_fam"/>
</dbReference>
<organism evidence="5 6">
    <name type="scientific">Mycolicibacterium madagascariense</name>
    <dbReference type="NCBI Taxonomy" id="212765"/>
    <lineage>
        <taxon>Bacteria</taxon>
        <taxon>Bacillati</taxon>
        <taxon>Actinomycetota</taxon>
        <taxon>Actinomycetes</taxon>
        <taxon>Mycobacteriales</taxon>
        <taxon>Mycobacteriaceae</taxon>
        <taxon>Mycolicibacterium</taxon>
    </lineage>
</organism>
<accession>A0A7I7XEZ7</accession>
<dbReference type="EMBL" id="AP022610">
    <property type="protein sequence ID" value="BBZ27762.1"/>
    <property type="molecule type" value="Genomic_DNA"/>
</dbReference>
<evidence type="ECO:0000256" key="2">
    <source>
        <dbReference type="ARBA" id="ARBA00023002"/>
    </source>
</evidence>
<dbReference type="InterPro" id="IPR036291">
    <property type="entry name" value="NAD(P)-bd_dom_sf"/>
</dbReference>
<protein>
    <submittedName>
        <fullName evidence="5">Oxidoreductase</fullName>
    </submittedName>
</protein>
<gene>
    <name evidence="5" type="ORF">MMAD_20570</name>
</gene>
<dbReference type="SMART" id="SM00822">
    <property type="entry name" value="PKS_KR"/>
    <property type="match status" value="1"/>
</dbReference>
<dbReference type="Proteomes" id="UP000466517">
    <property type="component" value="Chromosome"/>
</dbReference>
<dbReference type="GO" id="GO:0016491">
    <property type="term" value="F:oxidoreductase activity"/>
    <property type="evidence" value="ECO:0007669"/>
    <property type="project" value="UniProtKB-KW"/>
</dbReference>
<evidence type="ECO:0000256" key="3">
    <source>
        <dbReference type="RuleBase" id="RU000363"/>
    </source>
</evidence>
<dbReference type="Gene3D" id="3.40.50.720">
    <property type="entry name" value="NAD(P)-binding Rossmann-like Domain"/>
    <property type="match status" value="1"/>
</dbReference>
<keyword evidence="6" id="KW-1185">Reference proteome</keyword>
<dbReference type="PANTHER" id="PTHR44196:SF1">
    <property type="entry name" value="DEHYDROGENASE_REDUCTASE SDR FAMILY MEMBER 7B"/>
    <property type="match status" value="1"/>
</dbReference>
<comment type="similarity">
    <text evidence="1 3">Belongs to the short-chain dehydrogenases/reductases (SDR) family.</text>
</comment>
<evidence type="ECO:0000313" key="6">
    <source>
        <dbReference type="Proteomes" id="UP000466517"/>
    </source>
</evidence>
<dbReference type="PRINTS" id="PR00081">
    <property type="entry name" value="GDHRDH"/>
</dbReference>
<dbReference type="InterPro" id="IPR057326">
    <property type="entry name" value="KR_dom"/>
</dbReference>
<proteinExistence type="inferred from homology"/>
<dbReference type="RefSeq" id="WP_163736115.1">
    <property type="nucleotide sequence ID" value="NZ_AP022610.1"/>
</dbReference>
<dbReference type="Pfam" id="PF00106">
    <property type="entry name" value="adh_short"/>
    <property type="match status" value="1"/>
</dbReference>
<sequence>MHLTDDTILVTGGGSGIGAGLATALHRAGNRVVIAGRRRDALDAVAREHPGMTCYAVDLADPASVRTFAAEVVDRHPDLNVLVNNAGIMPFEDLTDPRTDVIQAVCATNLVGPLLLTAELLPTLRAAPRAAIVNVTSALGFVPMARMPTYCATKAALHSYTQSLRSQLRRTSVRVIEIPPPRVYTRGEPEDADGLGVASFVDEALALMAAHPSDGEIVVAAARHLCDAASRGEYDEVYAAVNPDVERTTP</sequence>
<dbReference type="KEGG" id="mmag:MMAD_20570"/>
<dbReference type="SUPFAM" id="SSF51735">
    <property type="entry name" value="NAD(P)-binding Rossmann-fold domains"/>
    <property type="match status" value="1"/>
</dbReference>
<dbReference type="PANTHER" id="PTHR44196">
    <property type="entry name" value="DEHYDROGENASE/REDUCTASE SDR FAMILY MEMBER 7B"/>
    <property type="match status" value="1"/>
</dbReference>
<dbReference type="PRINTS" id="PR00080">
    <property type="entry name" value="SDRFAMILY"/>
</dbReference>
<reference evidence="5 6" key="1">
    <citation type="journal article" date="2019" name="Emerg. Microbes Infect.">
        <title>Comprehensive subspecies identification of 175 nontuberculous mycobacteria species based on 7547 genomic profiles.</title>
        <authorList>
            <person name="Matsumoto Y."/>
            <person name="Kinjo T."/>
            <person name="Motooka D."/>
            <person name="Nabeya D."/>
            <person name="Jung N."/>
            <person name="Uechi K."/>
            <person name="Horii T."/>
            <person name="Iida T."/>
            <person name="Fujita J."/>
            <person name="Nakamura S."/>
        </authorList>
    </citation>
    <scope>NUCLEOTIDE SEQUENCE [LARGE SCALE GENOMIC DNA]</scope>
    <source>
        <strain evidence="5 6">JCM 13574</strain>
    </source>
</reference>
<evidence type="ECO:0000256" key="1">
    <source>
        <dbReference type="ARBA" id="ARBA00006484"/>
    </source>
</evidence>
<name>A0A7I7XEZ7_9MYCO</name>
<dbReference type="AlphaFoldDB" id="A0A7I7XEZ7"/>
<feature type="domain" description="Ketoreductase" evidence="4">
    <location>
        <begin position="6"/>
        <end position="179"/>
    </location>
</feature>
<evidence type="ECO:0000259" key="4">
    <source>
        <dbReference type="SMART" id="SM00822"/>
    </source>
</evidence>
<dbReference type="InterPro" id="IPR020904">
    <property type="entry name" value="Sc_DH/Rdtase_CS"/>
</dbReference>